<reference evidence="2" key="1">
    <citation type="submission" date="2023-07" db="EMBL/GenBank/DDBJ databases">
        <title>Paracoccus sp. MBLB3053 whole genome sequence.</title>
        <authorList>
            <person name="Hwang C.Y."/>
            <person name="Cho E.-S."/>
            <person name="Seo M.-J."/>
        </authorList>
    </citation>
    <scope>NUCLEOTIDE SEQUENCE [LARGE SCALE GENOMIC DNA]</scope>
    <source>
        <strain evidence="2">MBLB3053</strain>
    </source>
</reference>
<sequence>MTDAVWYFDRNGTPAFYRDGDNVFKDGKRIYWISSGNWYSNASGPVRRAFYESEKWLIDDTGTGQFYRS</sequence>
<comment type="caution">
    <text evidence="1">The sequence shown here is derived from an EMBL/GenBank/DDBJ whole genome shotgun (WGS) entry which is preliminary data.</text>
</comment>
<proteinExistence type="predicted"/>
<evidence type="ECO:0000313" key="2">
    <source>
        <dbReference type="Proteomes" id="UP001269144"/>
    </source>
</evidence>
<evidence type="ECO:0000313" key="1">
    <source>
        <dbReference type="EMBL" id="MDS9468696.1"/>
    </source>
</evidence>
<name>A0ABU2HUI2_9RHOB</name>
<accession>A0ABU2HUI2</accession>
<keyword evidence="2" id="KW-1185">Reference proteome</keyword>
<gene>
    <name evidence="1" type="ORF">RGQ15_14110</name>
</gene>
<evidence type="ECO:0008006" key="3">
    <source>
        <dbReference type="Google" id="ProtNLM"/>
    </source>
</evidence>
<dbReference type="EMBL" id="JAVQLW010000001">
    <property type="protein sequence ID" value="MDS9468696.1"/>
    <property type="molecule type" value="Genomic_DNA"/>
</dbReference>
<dbReference type="Proteomes" id="UP001269144">
    <property type="component" value="Unassembled WGS sequence"/>
</dbReference>
<organism evidence="1 2">
    <name type="scientific">Paracoccus aurantius</name>
    <dbReference type="NCBI Taxonomy" id="3073814"/>
    <lineage>
        <taxon>Bacteria</taxon>
        <taxon>Pseudomonadati</taxon>
        <taxon>Pseudomonadota</taxon>
        <taxon>Alphaproteobacteria</taxon>
        <taxon>Rhodobacterales</taxon>
        <taxon>Paracoccaceae</taxon>
        <taxon>Paracoccus</taxon>
    </lineage>
</organism>
<dbReference type="RefSeq" id="WP_311160968.1">
    <property type="nucleotide sequence ID" value="NZ_JAVQLW010000001.1"/>
</dbReference>
<protein>
    <recommendedName>
        <fullName evidence="3">Cell wall-binding protein</fullName>
    </recommendedName>
</protein>